<dbReference type="PANTHER" id="PTHR36767:SF1">
    <property type="entry name" value="OS05G0126200 PROTEIN"/>
    <property type="match status" value="1"/>
</dbReference>
<reference evidence="2 3" key="1">
    <citation type="journal article" date="2021" name="Nat. Plants">
        <title>The Taxus genome provides insights into paclitaxel biosynthesis.</title>
        <authorList>
            <person name="Xiong X."/>
            <person name="Gou J."/>
            <person name="Liao Q."/>
            <person name="Li Y."/>
            <person name="Zhou Q."/>
            <person name="Bi G."/>
            <person name="Li C."/>
            <person name="Du R."/>
            <person name="Wang X."/>
            <person name="Sun T."/>
            <person name="Guo L."/>
            <person name="Liang H."/>
            <person name="Lu P."/>
            <person name="Wu Y."/>
            <person name="Zhang Z."/>
            <person name="Ro D.K."/>
            <person name="Shang Y."/>
            <person name="Huang S."/>
            <person name="Yan J."/>
        </authorList>
    </citation>
    <scope>NUCLEOTIDE SEQUENCE [LARGE SCALE GENOMIC DNA]</scope>
    <source>
        <strain evidence="2">Ta-2019</strain>
    </source>
</reference>
<dbReference type="PANTHER" id="PTHR36767">
    <property type="entry name" value="OS05G0126200 PROTEIN"/>
    <property type="match status" value="1"/>
</dbReference>
<dbReference type="GO" id="GO:0005739">
    <property type="term" value="C:mitochondrion"/>
    <property type="evidence" value="ECO:0007669"/>
    <property type="project" value="TreeGrafter"/>
</dbReference>
<gene>
    <name evidence="2" type="ORF">KI387_025637</name>
</gene>
<feature type="compositionally biased region" description="Basic residues" evidence="1">
    <location>
        <begin position="47"/>
        <end position="66"/>
    </location>
</feature>
<evidence type="ECO:0000313" key="2">
    <source>
        <dbReference type="EMBL" id="KAH9310602.1"/>
    </source>
</evidence>
<evidence type="ECO:0000313" key="3">
    <source>
        <dbReference type="Proteomes" id="UP000824469"/>
    </source>
</evidence>
<keyword evidence="3" id="KW-1185">Reference proteome</keyword>
<feature type="region of interest" description="Disordered" evidence="1">
    <location>
        <begin position="81"/>
        <end position="106"/>
    </location>
</feature>
<sequence>SFFNGFSSRKLMTFAVPFTSLKNSILGHSWKDVRSEGIHSLGDQRLPKRRPSTKRRKKRATLRPRGPHRWIIYKEGEPILPSRPNEGSVRRRKHRKRMEQRAAFRS</sequence>
<organism evidence="2 3">
    <name type="scientific">Taxus chinensis</name>
    <name type="common">Chinese yew</name>
    <name type="synonym">Taxus wallichiana var. chinensis</name>
    <dbReference type="NCBI Taxonomy" id="29808"/>
    <lineage>
        <taxon>Eukaryota</taxon>
        <taxon>Viridiplantae</taxon>
        <taxon>Streptophyta</taxon>
        <taxon>Embryophyta</taxon>
        <taxon>Tracheophyta</taxon>
        <taxon>Spermatophyta</taxon>
        <taxon>Pinopsida</taxon>
        <taxon>Pinidae</taxon>
        <taxon>Conifers II</taxon>
        <taxon>Cupressales</taxon>
        <taxon>Taxaceae</taxon>
        <taxon>Taxus</taxon>
    </lineage>
</organism>
<name>A0AA38FU94_TAXCH</name>
<proteinExistence type="predicted"/>
<evidence type="ECO:0000256" key="1">
    <source>
        <dbReference type="SAM" id="MobiDB-lite"/>
    </source>
</evidence>
<dbReference type="AlphaFoldDB" id="A0AA38FU94"/>
<comment type="caution">
    <text evidence="2">The sequence shown here is derived from an EMBL/GenBank/DDBJ whole genome shotgun (WGS) entry which is preliminary data.</text>
</comment>
<accession>A0AA38FU94</accession>
<feature type="non-terminal residue" evidence="2">
    <location>
        <position position="106"/>
    </location>
</feature>
<dbReference type="Proteomes" id="UP000824469">
    <property type="component" value="Unassembled WGS sequence"/>
</dbReference>
<protein>
    <submittedName>
        <fullName evidence="2">Uncharacterized protein</fullName>
    </submittedName>
</protein>
<dbReference type="EMBL" id="JAHRHJ020000006">
    <property type="protein sequence ID" value="KAH9310602.1"/>
    <property type="molecule type" value="Genomic_DNA"/>
</dbReference>
<feature type="non-terminal residue" evidence="2">
    <location>
        <position position="1"/>
    </location>
</feature>
<feature type="region of interest" description="Disordered" evidence="1">
    <location>
        <begin position="37"/>
        <end position="66"/>
    </location>
</feature>